<name>A0ABY6F4Z8_9GAMM</name>
<accession>A0ABY6F4Z8</accession>
<sequence length="260" mass="30594">MKHYVISLSTAEQRRTHIDQEFGKQRIDYQFFDAVTFDDIEQVCQTLNLNNIHHTTHLANSEKGCFLSHASLWQKMLDEDLEWIAIFEDDVHLGQNTHLFLNDDAWLDTAFPLLKIEHFYEELSLGESVKSIDNRHIQPLYSANLGTAGYIIHQSIAKKLLDILKNKTPEQLVAIDHFMFKEMIEKQSLPVFQLNPALCIQSDRLNPDTALQSDISDERRQRMDNEKQHRTLWQKIRREFGRVFEQAKKQSTPQQKTQFR</sequence>
<feature type="domain" description="Glycosyl transferase family 25" evidence="1">
    <location>
        <begin position="2"/>
        <end position="179"/>
    </location>
</feature>
<evidence type="ECO:0000313" key="3">
    <source>
        <dbReference type="Proteomes" id="UP001063782"/>
    </source>
</evidence>
<gene>
    <name evidence="2" type="ORF">LU297_00505</name>
</gene>
<reference evidence="2" key="1">
    <citation type="submission" date="2021-12" db="EMBL/GenBank/DDBJ databases">
        <title>taxonomy of Moraxella sp. ZY201224.</title>
        <authorList>
            <person name="Li F."/>
        </authorList>
    </citation>
    <scope>NUCLEOTIDE SEQUENCE</scope>
    <source>
        <strain evidence="2">ZY201224</strain>
    </source>
</reference>
<dbReference type="EMBL" id="CP089977">
    <property type="protein sequence ID" value="UXZ04970.1"/>
    <property type="molecule type" value="Genomic_DNA"/>
</dbReference>
<dbReference type="RefSeq" id="WP_263076471.1">
    <property type="nucleotide sequence ID" value="NZ_CP089977.1"/>
</dbReference>
<dbReference type="Pfam" id="PF01755">
    <property type="entry name" value="Glyco_transf_25"/>
    <property type="match status" value="1"/>
</dbReference>
<protein>
    <submittedName>
        <fullName evidence="2">Glycosyltransferase family 25 protein</fullName>
    </submittedName>
</protein>
<proteinExistence type="predicted"/>
<dbReference type="Proteomes" id="UP001063782">
    <property type="component" value="Chromosome"/>
</dbReference>
<organism evidence="2 3">
    <name type="scientific">Moraxella nasicaprae</name>
    <dbReference type="NCBI Taxonomy" id="2904122"/>
    <lineage>
        <taxon>Bacteria</taxon>
        <taxon>Pseudomonadati</taxon>
        <taxon>Pseudomonadota</taxon>
        <taxon>Gammaproteobacteria</taxon>
        <taxon>Moraxellales</taxon>
        <taxon>Moraxellaceae</taxon>
        <taxon>Moraxella</taxon>
    </lineage>
</organism>
<dbReference type="CDD" id="cd06532">
    <property type="entry name" value="Glyco_transf_25"/>
    <property type="match status" value="1"/>
</dbReference>
<evidence type="ECO:0000259" key="1">
    <source>
        <dbReference type="Pfam" id="PF01755"/>
    </source>
</evidence>
<dbReference type="InterPro" id="IPR002654">
    <property type="entry name" value="Glyco_trans_25"/>
</dbReference>
<keyword evidence="3" id="KW-1185">Reference proteome</keyword>
<evidence type="ECO:0000313" key="2">
    <source>
        <dbReference type="EMBL" id="UXZ04970.1"/>
    </source>
</evidence>